<dbReference type="GO" id="GO:0016491">
    <property type="term" value="F:oxidoreductase activity"/>
    <property type="evidence" value="ECO:0007669"/>
    <property type="project" value="InterPro"/>
</dbReference>
<feature type="active site" description="Proton donor" evidence="1">
    <location>
        <position position="57"/>
    </location>
</feature>
<dbReference type="AlphaFoldDB" id="A0A6N8TC83"/>
<dbReference type="InterPro" id="IPR036812">
    <property type="entry name" value="NAD(P)_OxRdtase_dom_sf"/>
</dbReference>
<sequence length="281" mass="30472">MKAELPAVTLPGGRQVPALGLGTWHMGEGYASPDEEVASLRAGLDLGMTVIDTAEMYADGGAEEVVGEAIRGRRDEVFLVSKVLPYNASRAGTIAACEASLKRLGTDHIELYLLHWRGRYPLAETVEAFETLKAQGKIGAWGVSNFDEPDMKELLGAAEPSRPAANQVLYNLARRGIEFDLLRWSQVQGIPIMAYSPLDEGRLIGHPALEEIGLVHNASSAQVALAFLLTKAGVIAIPKSGSPERVRENLRAAEIRLTSEDLRLLDAAFPPPTRKRPLEMI</sequence>
<evidence type="ECO:0000313" key="6">
    <source>
        <dbReference type="Proteomes" id="UP000440304"/>
    </source>
</evidence>
<dbReference type="InterPro" id="IPR020471">
    <property type="entry name" value="AKR"/>
</dbReference>
<feature type="domain" description="NADP-dependent oxidoreductase" evidence="4">
    <location>
        <begin position="19"/>
        <end position="267"/>
    </location>
</feature>
<dbReference type="SUPFAM" id="SSF51430">
    <property type="entry name" value="NAD(P)-linked oxidoreductase"/>
    <property type="match status" value="1"/>
</dbReference>
<dbReference type="PRINTS" id="PR00069">
    <property type="entry name" value="ALDKETRDTASE"/>
</dbReference>
<evidence type="ECO:0000259" key="4">
    <source>
        <dbReference type="Pfam" id="PF00248"/>
    </source>
</evidence>
<dbReference type="CDD" id="cd19138">
    <property type="entry name" value="AKR_YeaE"/>
    <property type="match status" value="1"/>
</dbReference>
<dbReference type="OrthoDB" id="9772407at2"/>
<dbReference type="RefSeq" id="WP_160785958.1">
    <property type="nucleotide sequence ID" value="NZ_CP086610.1"/>
</dbReference>
<evidence type="ECO:0000256" key="1">
    <source>
        <dbReference type="PIRSR" id="PIRSR000097-1"/>
    </source>
</evidence>
<reference evidence="5 6" key="1">
    <citation type="submission" date="2019-12" db="EMBL/GenBank/DDBJ databases">
        <title>Shinella granuli gen. nov., sp. nov., and proposal of the reclassification of Zoogloea ramigera ATCC 19623 as Shinella zoogloeoides sp. nov.</title>
        <authorList>
            <person name="Gao J."/>
        </authorList>
    </citation>
    <scope>NUCLEOTIDE SEQUENCE [LARGE SCALE GENOMIC DNA]</scope>
    <source>
        <strain evidence="5 6">DSM 287</strain>
    </source>
</reference>
<comment type="caution">
    <text evidence="5">The sequence shown here is derived from an EMBL/GenBank/DDBJ whole genome shotgun (WGS) entry which is preliminary data.</text>
</comment>
<dbReference type="PIRSF" id="PIRSF000097">
    <property type="entry name" value="AKR"/>
    <property type="match status" value="1"/>
</dbReference>
<accession>A0A6N8TC83</accession>
<proteinExistence type="predicted"/>
<gene>
    <name evidence="5" type="ORF">GR156_09620</name>
</gene>
<feature type="site" description="Lowers pKa of active site Tyr" evidence="3">
    <location>
        <position position="82"/>
    </location>
</feature>
<evidence type="ECO:0000313" key="5">
    <source>
        <dbReference type="EMBL" id="MXO00559.1"/>
    </source>
</evidence>
<dbReference type="InterPro" id="IPR023210">
    <property type="entry name" value="NADP_OxRdtase_dom"/>
</dbReference>
<dbReference type="EMBL" id="WUML01000006">
    <property type="protein sequence ID" value="MXO00559.1"/>
    <property type="molecule type" value="Genomic_DNA"/>
</dbReference>
<dbReference type="PANTHER" id="PTHR43638">
    <property type="entry name" value="OXIDOREDUCTASE, ALDO/KETO REDUCTASE FAMILY PROTEIN"/>
    <property type="match status" value="1"/>
</dbReference>
<name>A0A6N8TC83_SHIZO</name>
<dbReference type="Proteomes" id="UP000440304">
    <property type="component" value="Unassembled WGS sequence"/>
</dbReference>
<evidence type="ECO:0000256" key="2">
    <source>
        <dbReference type="PIRSR" id="PIRSR000097-2"/>
    </source>
</evidence>
<evidence type="ECO:0000256" key="3">
    <source>
        <dbReference type="PIRSR" id="PIRSR000097-3"/>
    </source>
</evidence>
<dbReference type="PANTHER" id="PTHR43638:SF3">
    <property type="entry name" value="ALDEHYDE REDUCTASE"/>
    <property type="match status" value="1"/>
</dbReference>
<feature type="binding site" evidence="2">
    <location>
        <position position="115"/>
    </location>
    <ligand>
        <name>substrate</name>
    </ligand>
</feature>
<protein>
    <submittedName>
        <fullName evidence="5">Aldo/keto reductase</fullName>
    </submittedName>
</protein>
<dbReference type="Pfam" id="PF00248">
    <property type="entry name" value="Aldo_ket_red"/>
    <property type="match status" value="1"/>
</dbReference>
<organism evidence="5 6">
    <name type="scientific">Shinella zoogloeoides</name>
    <name type="common">Crabtreella saccharophila</name>
    <dbReference type="NCBI Taxonomy" id="352475"/>
    <lineage>
        <taxon>Bacteria</taxon>
        <taxon>Pseudomonadati</taxon>
        <taxon>Pseudomonadota</taxon>
        <taxon>Alphaproteobacteria</taxon>
        <taxon>Hyphomicrobiales</taxon>
        <taxon>Rhizobiaceae</taxon>
        <taxon>Shinella</taxon>
    </lineage>
</organism>
<dbReference type="Gene3D" id="3.20.20.100">
    <property type="entry name" value="NADP-dependent oxidoreductase domain"/>
    <property type="match status" value="1"/>
</dbReference>